<evidence type="ECO:0000313" key="1">
    <source>
        <dbReference type="EMBL" id="KAF5313753.1"/>
    </source>
</evidence>
<dbReference type="Proteomes" id="UP000567179">
    <property type="component" value="Unassembled WGS sequence"/>
</dbReference>
<dbReference type="AlphaFoldDB" id="A0A8H5EVP3"/>
<gene>
    <name evidence="1" type="ORF">D9619_013690</name>
</gene>
<proteinExistence type="predicted"/>
<dbReference type="EMBL" id="JAACJJ010000047">
    <property type="protein sequence ID" value="KAF5313753.1"/>
    <property type="molecule type" value="Genomic_DNA"/>
</dbReference>
<name>A0A8H5EVP3_9AGAR</name>
<accession>A0A8H5EVP3</accession>
<sequence>MLARIGMQLMDILGDNNIRANAEPAVDKPPRRQILTLAQIAIQAAAEVVNIFSVRLLLRFPNETFVMAVSRIQ</sequence>
<keyword evidence="2" id="KW-1185">Reference proteome</keyword>
<comment type="caution">
    <text evidence="1">The sequence shown here is derived from an EMBL/GenBank/DDBJ whole genome shotgun (WGS) entry which is preliminary data.</text>
</comment>
<evidence type="ECO:0000313" key="2">
    <source>
        <dbReference type="Proteomes" id="UP000567179"/>
    </source>
</evidence>
<organism evidence="1 2">
    <name type="scientific">Psilocybe cf. subviscida</name>
    <dbReference type="NCBI Taxonomy" id="2480587"/>
    <lineage>
        <taxon>Eukaryota</taxon>
        <taxon>Fungi</taxon>
        <taxon>Dikarya</taxon>
        <taxon>Basidiomycota</taxon>
        <taxon>Agaricomycotina</taxon>
        <taxon>Agaricomycetes</taxon>
        <taxon>Agaricomycetidae</taxon>
        <taxon>Agaricales</taxon>
        <taxon>Agaricineae</taxon>
        <taxon>Strophariaceae</taxon>
        <taxon>Psilocybe</taxon>
    </lineage>
</organism>
<protein>
    <submittedName>
        <fullName evidence="1">Uncharacterized protein</fullName>
    </submittedName>
</protein>
<reference evidence="1 2" key="1">
    <citation type="journal article" date="2020" name="ISME J.">
        <title>Uncovering the hidden diversity of litter-decomposition mechanisms in mushroom-forming fungi.</title>
        <authorList>
            <person name="Floudas D."/>
            <person name="Bentzer J."/>
            <person name="Ahren D."/>
            <person name="Johansson T."/>
            <person name="Persson P."/>
            <person name="Tunlid A."/>
        </authorList>
    </citation>
    <scope>NUCLEOTIDE SEQUENCE [LARGE SCALE GENOMIC DNA]</scope>
    <source>
        <strain evidence="1 2">CBS 101986</strain>
    </source>
</reference>